<dbReference type="GO" id="GO:0046872">
    <property type="term" value="F:metal ion binding"/>
    <property type="evidence" value="ECO:0007669"/>
    <property type="project" value="UniProtKB-KW"/>
</dbReference>
<dbReference type="GO" id="GO:0015221">
    <property type="term" value="F:lipopolysaccharide transmembrane transporter activity"/>
    <property type="evidence" value="ECO:0007669"/>
    <property type="project" value="InterPro"/>
</dbReference>
<accession>A0A9P6UW23</accession>
<dbReference type="InterPro" id="IPR001347">
    <property type="entry name" value="SIS_dom"/>
</dbReference>
<dbReference type="PANTHER" id="PTHR42745:SF1">
    <property type="entry name" value="ARABINOSE 5-PHOSPHATE ISOMERASE KDSD"/>
    <property type="match status" value="1"/>
</dbReference>
<dbReference type="EMBL" id="JAAAIN010000003">
    <property type="protein sequence ID" value="KAG0323407.1"/>
    <property type="molecule type" value="Genomic_DNA"/>
</dbReference>
<keyword evidence="7" id="KW-0378">Hydrolase</keyword>
<dbReference type="InterPro" id="IPR026265">
    <property type="entry name" value="LptC"/>
</dbReference>
<dbReference type="Gene3D" id="3.40.50.10490">
    <property type="entry name" value="Glucose-6-phosphate isomerase like protein, domain 1"/>
    <property type="match status" value="1"/>
</dbReference>
<dbReference type="SFLD" id="SFLDG01138">
    <property type="entry name" value="C1.6.2:_Deoxy-d-mannose-octulo"/>
    <property type="match status" value="1"/>
</dbReference>
<dbReference type="PANTHER" id="PTHR42745">
    <property type="match status" value="1"/>
</dbReference>
<evidence type="ECO:0000256" key="5">
    <source>
        <dbReference type="ARBA" id="ARBA00022723"/>
    </source>
</evidence>
<evidence type="ECO:0000256" key="2">
    <source>
        <dbReference type="ARBA" id="ARBA00005893"/>
    </source>
</evidence>
<dbReference type="PROSITE" id="PS51371">
    <property type="entry name" value="CBS"/>
    <property type="match status" value="1"/>
</dbReference>
<dbReference type="SUPFAM" id="SSF56784">
    <property type="entry name" value="HAD-like"/>
    <property type="match status" value="1"/>
</dbReference>
<dbReference type="Gene3D" id="3.10.580.10">
    <property type="entry name" value="CBS-domain"/>
    <property type="match status" value="1"/>
</dbReference>
<dbReference type="FunFam" id="3.40.50.1000:FF:000029">
    <property type="entry name" value="3-deoxy-D-manno-octulosonate 8-phosphate phosphatase KdsC"/>
    <property type="match status" value="1"/>
</dbReference>
<dbReference type="PROSITE" id="PS51464">
    <property type="entry name" value="SIS"/>
    <property type="match status" value="1"/>
</dbReference>
<dbReference type="InterPro" id="IPR046348">
    <property type="entry name" value="SIS_dom_sf"/>
</dbReference>
<feature type="domain" description="SIS" evidence="12">
    <location>
        <begin position="38"/>
        <end position="181"/>
    </location>
</feature>
<evidence type="ECO:0000313" key="13">
    <source>
        <dbReference type="EMBL" id="KAG0323407.1"/>
    </source>
</evidence>
<evidence type="ECO:0000259" key="12">
    <source>
        <dbReference type="PROSITE" id="PS51464"/>
    </source>
</evidence>
<dbReference type="NCBIfam" id="TIGR01670">
    <property type="entry name" value="KdsC-phosphatas"/>
    <property type="match status" value="1"/>
</dbReference>
<dbReference type="Proteomes" id="UP000823405">
    <property type="component" value="Unassembled WGS sequence"/>
</dbReference>
<dbReference type="InterPro" id="IPR010664">
    <property type="entry name" value="LipoPS_assembly_LptC-rel"/>
</dbReference>
<dbReference type="Gene3D" id="2.60.450.10">
    <property type="entry name" value="Lipopolysaccharide (LPS) transport protein A like domain"/>
    <property type="match status" value="1"/>
</dbReference>
<dbReference type="InterPro" id="IPR035474">
    <property type="entry name" value="SIS_Kpsf"/>
</dbReference>
<dbReference type="GO" id="GO:0097367">
    <property type="term" value="F:carbohydrate derivative binding"/>
    <property type="evidence" value="ECO:0007669"/>
    <property type="project" value="InterPro"/>
</dbReference>
<dbReference type="InterPro" id="IPR046342">
    <property type="entry name" value="CBS_dom_sf"/>
</dbReference>
<comment type="similarity">
    <text evidence="2">Belongs to the KdsC family.</text>
</comment>
<comment type="subunit">
    <text evidence="4">Homotetramer.</text>
</comment>
<evidence type="ECO:0000256" key="6">
    <source>
        <dbReference type="ARBA" id="ARBA00022737"/>
    </source>
</evidence>
<keyword evidence="14" id="KW-1185">Reference proteome</keyword>
<dbReference type="GO" id="GO:0005886">
    <property type="term" value="C:plasma membrane"/>
    <property type="evidence" value="ECO:0007669"/>
    <property type="project" value="InterPro"/>
</dbReference>
<dbReference type="InterPro" id="IPR010023">
    <property type="entry name" value="KdsC_fam"/>
</dbReference>
<dbReference type="NCBIfam" id="TIGR00393">
    <property type="entry name" value="kpsF"/>
    <property type="match status" value="1"/>
</dbReference>
<dbReference type="NCBIfam" id="TIGR04409">
    <property type="entry name" value="LptC_YrbK"/>
    <property type="match status" value="1"/>
</dbReference>
<dbReference type="AlphaFoldDB" id="A0A9P6UW23"/>
<dbReference type="InterPro" id="IPR000644">
    <property type="entry name" value="CBS_dom"/>
</dbReference>
<dbReference type="Pfam" id="PF00571">
    <property type="entry name" value="CBS"/>
    <property type="match status" value="1"/>
</dbReference>
<dbReference type="Gene3D" id="3.40.50.1000">
    <property type="entry name" value="HAD superfamily/HAD-like"/>
    <property type="match status" value="1"/>
</dbReference>
<evidence type="ECO:0008006" key="15">
    <source>
        <dbReference type="Google" id="ProtNLM"/>
    </source>
</evidence>
<gene>
    <name evidence="13" type="ORF">BGZ97_006769</name>
</gene>
<dbReference type="CDD" id="cd04604">
    <property type="entry name" value="CBS_pair_SIS_assoc"/>
    <property type="match status" value="1"/>
</dbReference>
<comment type="similarity">
    <text evidence="3">Belongs to the SIS family. GutQ/KpsF subfamily.</text>
</comment>
<dbReference type="FunFam" id="3.40.50.10490:FF:000011">
    <property type="entry name" value="Arabinose 5-phosphate isomerase"/>
    <property type="match status" value="1"/>
</dbReference>
<comment type="cofactor">
    <cofactor evidence="1">
        <name>Mg(2+)</name>
        <dbReference type="ChEBI" id="CHEBI:18420"/>
    </cofactor>
</comment>
<reference evidence="13" key="1">
    <citation type="journal article" date="2020" name="Fungal Divers.">
        <title>Resolving the Mortierellaceae phylogeny through synthesis of multi-gene phylogenetics and phylogenomics.</title>
        <authorList>
            <person name="Vandepol N."/>
            <person name="Liber J."/>
            <person name="Desiro A."/>
            <person name="Na H."/>
            <person name="Kennedy M."/>
            <person name="Barry K."/>
            <person name="Grigoriev I.V."/>
            <person name="Miller A.N."/>
            <person name="O'Donnell K."/>
            <person name="Stajich J.E."/>
            <person name="Bonito G."/>
        </authorList>
    </citation>
    <scope>NUCLEOTIDE SEQUENCE</scope>
    <source>
        <strain evidence="13">NVP60</strain>
    </source>
</reference>
<evidence type="ECO:0000256" key="3">
    <source>
        <dbReference type="ARBA" id="ARBA00008165"/>
    </source>
</evidence>
<sequence length="672" mass="72135">MIKNHTNRVLSLARDVLETEATAILSLASRLDQNFIAAVELLLACTGRVVVSGIGKSGHIARKLAATLASTGTPAFFVHPAEASHGDLGMIMVEDVVIVLSNSGETEELVDILPSIKRTGARLIAMTGNPASSLAKLADVHLNARVEKEACPLNLAPTASTTAALALSDALAMAVLDARGFGPEDFARSHPGGTLGRRLLTYVRDVMRADVQLPCVELSATVHDALFEITEKRLGMTAVVDHAGSVRGIFTDGDLRRLLAKRNDVSTLNIAEVMTAQPYTISPDRLAIEAVELMERYCINQMLVCQGDLMEKASVSAAVNARAARVRLMIFDVDGVLTDGRLYFSAAGESSKSFDTLDGQGIKLLAAGGVQIALITGRASQMVTARAQELGIEWVYQGVHDKAVAFAELLSRARCTAEECGYMGDDWPDLPVMMKVAFAAAPANAHAEVLARAHWVAHARGGYGAAREVCDLILRAQHSYDTLLSAACAGASYWLLQLHLPPSRSSAPQVKMHRPDYFAEHFSITLLDQTGATQYRINAAKMVHYEDNDNTDVVLPAVRAFVAGQPDVTSFAKRGKINGNGSILDLYGDAHVRRAQGDQDPALEADSQHFRFLINDDIVQTDQSVKLKRGASIVTASGMSYNNLTRVVKLVGQVRGVIAADTFISNSASPKR</sequence>
<evidence type="ECO:0000256" key="10">
    <source>
        <dbReference type="PROSITE-ProRule" id="PRU00703"/>
    </source>
</evidence>
<organism evidence="13 14">
    <name type="scientific">Linnemannia gamsii</name>
    <dbReference type="NCBI Taxonomy" id="64522"/>
    <lineage>
        <taxon>Eukaryota</taxon>
        <taxon>Fungi</taxon>
        <taxon>Fungi incertae sedis</taxon>
        <taxon>Mucoromycota</taxon>
        <taxon>Mortierellomycotina</taxon>
        <taxon>Mortierellomycetes</taxon>
        <taxon>Mortierellales</taxon>
        <taxon>Mortierellaceae</taxon>
        <taxon>Linnemannia</taxon>
    </lineage>
</organism>
<evidence type="ECO:0000256" key="7">
    <source>
        <dbReference type="ARBA" id="ARBA00022801"/>
    </source>
</evidence>
<keyword evidence="6" id="KW-0677">Repeat</keyword>
<dbReference type="SFLD" id="SFLDG01136">
    <property type="entry name" value="C1.6:_Phosphoserine_Phosphatas"/>
    <property type="match status" value="1"/>
</dbReference>
<keyword evidence="8" id="KW-0460">Magnesium</keyword>
<evidence type="ECO:0000256" key="1">
    <source>
        <dbReference type="ARBA" id="ARBA00001946"/>
    </source>
</evidence>
<dbReference type="GO" id="GO:0016853">
    <property type="term" value="F:isomerase activity"/>
    <property type="evidence" value="ECO:0007669"/>
    <property type="project" value="InterPro"/>
</dbReference>
<evidence type="ECO:0000256" key="4">
    <source>
        <dbReference type="ARBA" id="ARBA00011881"/>
    </source>
</evidence>
<dbReference type="CDD" id="cd05014">
    <property type="entry name" value="SIS_Kpsf"/>
    <property type="match status" value="1"/>
</dbReference>
<dbReference type="Pfam" id="PF06835">
    <property type="entry name" value="LptC"/>
    <property type="match status" value="1"/>
</dbReference>
<dbReference type="GO" id="GO:0016788">
    <property type="term" value="F:hydrolase activity, acting on ester bonds"/>
    <property type="evidence" value="ECO:0007669"/>
    <property type="project" value="InterPro"/>
</dbReference>
<dbReference type="InterPro" id="IPR004800">
    <property type="entry name" value="KdsD/KpsF-type"/>
</dbReference>
<dbReference type="Pfam" id="PF01380">
    <property type="entry name" value="SIS"/>
    <property type="match status" value="1"/>
</dbReference>
<dbReference type="SUPFAM" id="SSF53697">
    <property type="entry name" value="SIS domain"/>
    <property type="match status" value="1"/>
</dbReference>
<name>A0A9P6UW23_9FUNG</name>
<dbReference type="InterPro" id="IPR050986">
    <property type="entry name" value="GutQ/KpsF_isomerases"/>
</dbReference>
<dbReference type="CDD" id="cd01630">
    <property type="entry name" value="HAD_KDO-like"/>
    <property type="match status" value="1"/>
</dbReference>
<dbReference type="OrthoDB" id="1872003at2759"/>
<evidence type="ECO:0000259" key="11">
    <source>
        <dbReference type="PROSITE" id="PS51371"/>
    </source>
</evidence>
<dbReference type="InterPro" id="IPR023214">
    <property type="entry name" value="HAD_sf"/>
</dbReference>
<dbReference type="GO" id="GO:1901135">
    <property type="term" value="P:carbohydrate derivative metabolic process"/>
    <property type="evidence" value="ECO:0007669"/>
    <property type="project" value="InterPro"/>
</dbReference>
<protein>
    <recommendedName>
        <fullName evidence="15">D-arabinose 5-phosphate isomerase</fullName>
    </recommendedName>
</protein>
<evidence type="ECO:0000256" key="8">
    <source>
        <dbReference type="ARBA" id="ARBA00022842"/>
    </source>
</evidence>
<dbReference type="GO" id="GO:0005975">
    <property type="term" value="P:carbohydrate metabolic process"/>
    <property type="evidence" value="ECO:0007669"/>
    <property type="project" value="InterPro"/>
</dbReference>
<keyword evidence="9 10" id="KW-0129">CBS domain</keyword>
<comment type="caution">
    <text evidence="13">The sequence shown here is derived from an EMBL/GenBank/DDBJ whole genome shotgun (WGS) entry which is preliminary data.</text>
</comment>
<keyword evidence="5" id="KW-0479">Metal-binding</keyword>
<evidence type="ECO:0000313" key="14">
    <source>
        <dbReference type="Proteomes" id="UP000823405"/>
    </source>
</evidence>
<evidence type="ECO:0000256" key="9">
    <source>
        <dbReference type="ARBA" id="ARBA00023122"/>
    </source>
</evidence>
<dbReference type="InterPro" id="IPR036412">
    <property type="entry name" value="HAD-like_sf"/>
</dbReference>
<feature type="domain" description="CBS" evidence="11">
    <location>
        <begin position="207"/>
        <end position="265"/>
    </location>
</feature>
<dbReference type="SFLD" id="SFLDS00003">
    <property type="entry name" value="Haloacid_Dehalogenase"/>
    <property type="match status" value="1"/>
</dbReference>
<proteinExistence type="inferred from homology"/>